<comment type="caution">
    <text evidence="10">The sequence shown here is derived from an EMBL/GenBank/DDBJ whole genome shotgun (WGS) entry which is preliminary data.</text>
</comment>
<reference evidence="10 11" key="1">
    <citation type="submission" date="2017-12" db="EMBL/GenBank/DDBJ databases">
        <title>Comparative genomics of Botrytis spp.</title>
        <authorList>
            <person name="Valero-Jimenez C.A."/>
            <person name="Tapia P."/>
            <person name="Veloso J."/>
            <person name="Silva-Moreno E."/>
            <person name="Staats M."/>
            <person name="Valdes J.H."/>
            <person name="Van Kan J.A.L."/>
        </authorList>
    </citation>
    <scope>NUCLEOTIDE SEQUENCE [LARGE SCALE GENOMIC DNA]</scope>
    <source>
        <strain evidence="10 11">Bh0001</strain>
    </source>
</reference>
<evidence type="ECO:0000256" key="5">
    <source>
        <dbReference type="ARBA" id="ARBA00023015"/>
    </source>
</evidence>
<evidence type="ECO:0000256" key="4">
    <source>
        <dbReference type="ARBA" id="ARBA00022833"/>
    </source>
</evidence>
<dbReference type="PANTHER" id="PTHR46179">
    <property type="entry name" value="ZINC FINGER PROTEIN"/>
    <property type="match status" value="1"/>
</dbReference>
<keyword evidence="5" id="KW-0805">Transcription regulation</keyword>
<dbReference type="GO" id="GO:0008270">
    <property type="term" value="F:zinc ion binding"/>
    <property type="evidence" value="ECO:0007669"/>
    <property type="project" value="UniProtKB-KW"/>
</dbReference>
<evidence type="ECO:0000313" key="11">
    <source>
        <dbReference type="Proteomes" id="UP000297814"/>
    </source>
</evidence>
<accession>A0A4Z1GSM9</accession>
<dbReference type="SMART" id="SM00355">
    <property type="entry name" value="ZnF_C2H2"/>
    <property type="match status" value="2"/>
</dbReference>
<feature type="domain" description="C2H2-type" evidence="9">
    <location>
        <begin position="213"/>
        <end position="242"/>
    </location>
</feature>
<comment type="subcellular location">
    <subcellularLocation>
        <location evidence="1">Nucleus</location>
    </subcellularLocation>
</comment>
<sequence>MSTTTNKEQSNDIIIGKIEASLGHSCATFPFTHPVDNVLYDNVETLDIFNWSDNLRADQTVLLPTEFNHSNVPNWYYNSIGDLATGSFDPFMNFQNFTPFEENTASSDDRYFQGLWDGIDAAINLHGQETNFFVSAPNTITEQDLQGFISGEVDTNIAFIGQQATPPAPLIGSFANQAAPDPRFACNFIGCGETFGRQSDCNRHMKKHEAPEYSCPEPGCGREFYRRDKVMDHARRIHHLEL</sequence>
<name>A0A4Z1GSM9_9HELO</name>
<dbReference type="GO" id="GO:0006357">
    <property type="term" value="P:regulation of transcription by RNA polymerase II"/>
    <property type="evidence" value="ECO:0007669"/>
    <property type="project" value="TreeGrafter"/>
</dbReference>
<gene>
    <name evidence="10" type="ORF">BHYA_0048g00400</name>
</gene>
<evidence type="ECO:0000259" key="9">
    <source>
        <dbReference type="PROSITE" id="PS50157"/>
    </source>
</evidence>
<evidence type="ECO:0000256" key="6">
    <source>
        <dbReference type="ARBA" id="ARBA00023163"/>
    </source>
</evidence>
<evidence type="ECO:0000256" key="3">
    <source>
        <dbReference type="ARBA" id="ARBA00022771"/>
    </source>
</evidence>
<dbReference type="EMBL" id="PQXK01000048">
    <property type="protein sequence ID" value="TGO39775.1"/>
    <property type="molecule type" value="Genomic_DNA"/>
</dbReference>
<feature type="domain" description="C2H2-type" evidence="9">
    <location>
        <begin position="184"/>
        <end position="213"/>
    </location>
</feature>
<keyword evidence="4" id="KW-0862">Zinc</keyword>
<evidence type="ECO:0000313" key="10">
    <source>
        <dbReference type="EMBL" id="TGO39775.1"/>
    </source>
</evidence>
<evidence type="ECO:0000256" key="7">
    <source>
        <dbReference type="ARBA" id="ARBA00023242"/>
    </source>
</evidence>
<evidence type="ECO:0000256" key="2">
    <source>
        <dbReference type="ARBA" id="ARBA00022723"/>
    </source>
</evidence>
<dbReference type="AlphaFoldDB" id="A0A4Z1GSM9"/>
<dbReference type="PANTHER" id="PTHR46179:SF13">
    <property type="entry name" value="C2H2-TYPE DOMAIN-CONTAINING PROTEIN"/>
    <property type="match status" value="1"/>
</dbReference>
<dbReference type="Proteomes" id="UP000297814">
    <property type="component" value="Unassembled WGS sequence"/>
</dbReference>
<dbReference type="Gene3D" id="3.30.160.60">
    <property type="entry name" value="Classic Zinc Finger"/>
    <property type="match status" value="2"/>
</dbReference>
<keyword evidence="6" id="KW-0804">Transcription</keyword>
<dbReference type="InterPro" id="IPR051061">
    <property type="entry name" value="Zinc_finger_trans_reg"/>
</dbReference>
<protein>
    <recommendedName>
        <fullName evidence="9">C2H2-type domain-containing protein</fullName>
    </recommendedName>
</protein>
<dbReference type="PROSITE" id="PS00028">
    <property type="entry name" value="ZINC_FINGER_C2H2_1"/>
    <property type="match status" value="2"/>
</dbReference>
<evidence type="ECO:0000256" key="1">
    <source>
        <dbReference type="ARBA" id="ARBA00004123"/>
    </source>
</evidence>
<keyword evidence="11" id="KW-1185">Reference proteome</keyword>
<keyword evidence="7" id="KW-0539">Nucleus</keyword>
<dbReference type="InterPro" id="IPR013087">
    <property type="entry name" value="Znf_C2H2_type"/>
</dbReference>
<organism evidence="10 11">
    <name type="scientific">Botrytis hyacinthi</name>
    <dbReference type="NCBI Taxonomy" id="278943"/>
    <lineage>
        <taxon>Eukaryota</taxon>
        <taxon>Fungi</taxon>
        <taxon>Dikarya</taxon>
        <taxon>Ascomycota</taxon>
        <taxon>Pezizomycotina</taxon>
        <taxon>Leotiomycetes</taxon>
        <taxon>Helotiales</taxon>
        <taxon>Sclerotiniaceae</taxon>
        <taxon>Botrytis</taxon>
    </lineage>
</organism>
<keyword evidence="2" id="KW-0479">Metal-binding</keyword>
<dbReference type="PROSITE" id="PS50157">
    <property type="entry name" value="ZINC_FINGER_C2H2_2"/>
    <property type="match status" value="2"/>
</dbReference>
<dbReference type="Pfam" id="PF00096">
    <property type="entry name" value="zf-C2H2"/>
    <property type="match status" value="2"/>
</dbReference>
<evidence type="ECO:0000256" key="8">
    <source>
        <dbReference type="PROSITE-ProRule" id="PRU00042"/>
    </source>
</evidence>
<dbReference type="GO" id="GO:0005634">
    <property type="term" value="C:nucleus"/>
    <property type="evidence" value="ECO:0007669"/>
    <property type="project" value="UniProtKB-SubCell"/>
</dbReference>
<keyword evidence="3 8" id="KW-0863">Zinc-finger</keyword>
<proteinExistence type="predicted"/>